<feature type="transmembrane region" description="Helical" evidence="1">
    <location>
        <begin position="110"/>
        <end position="132"/>
    </location>
</feature>
<proteinExistence type="predicted"/>
<feature type="transmembrane region" description="Helical" evidence="1">
    <location>
        <begin position="44"/>
        <end position="61"/>
    </location>
</feature>
<gene>
    <name evidence="2" type="ORF">AU467_02955</name>
</gene>
<dbReference type="Proteomes" id="UP000053176">
    <property type="component" value="Unassembled WGS sequence"/>
</dbReference>
<dbReference type="AlphaFoldDB" id="A0A101KUS1"/>
<reference evidence="2 3" key="1">
    <citation type="submission" date="2015-12" db="EMBL/GenBank/DDBJ databases">
        <title>Draft genome sequence of Mesorhizobium sp. UFLA 01-765, a multitolerant efficient symbiont and plant-growth promoting strain isolated from Zn-mining soil using Leucaena leucocephala as a trap plant.</title>
        <authorList>
            <person name="Rangel W.M."/>
            <person name="Thijs S."/>
            <person name="Longatti S.M."/>
            <person name="Moreira F.M."/>
            <person name="Weyens N."/>
            <person name="Vangronsveld J."/>
            <person name="Van Hamme J.D."/>
            <person name="Bottos E.M."/>
            <person name="Rineau F."/>
        </authorList>
    </citation>
    <scope>NUCLEOTIDE SEQUENCE [LARGE SCALE GENOMIC DNA]</scope>
    <source>
        <strain evidence="2 3">UFLA 01-765</strain>
    </source>
</reference>
<dbReference type="OrthoDB" id="8446103at2"/>
<comment type="caution">
    <text evidence="2">The sequence shown here is derived from an EMBL/GenBank/DDBJ whole genome shotgun (WGS) entry which is preliminary data.</text>
</comment>
<evidence type="ECO:0000313" key="3">
    <source>
        <dbReference type="Proteomes" id="UP000053176"/>
    </source>
</evidence>
<evidence type="ECO:0000256" key="1">
    <source>
        <dbReference type="SAM" id="Phobius"/>
    </source>
</evidence>
<keyword evidence="1" id="KW-0472">Membrane</keyword>
<dbReference type="EMBL" id="LPWA01000098">
    <property type="protein sequence ID" value="KUM27346.1"/>
    <property type="molecule type" value="Genomic_DNA"/>
</dbReference>
<feature type="transmembrane region" description="Helical" evidence="1">
    <location>
        <begin position="68"/>
        <end position="90"/>
    </location>
</feature>
<protein>
    <submittedName>
        <fullName evidence="2">Uncharacterized protein</fullName>
    </submittedName>
</protein>
<name>A0A101KUS1_RHILI</name>
<sequence>MLPRTIFLGRLIGLFFILSALFMLMHKQSFVATVPRLIQDPPLVLFIGTIASIAGLAMVLGHNVWAGGILPVVVTLIGWTILIRGLLLLFLSPEALATYFEMFHFENLFYIYAAITLVLGLYLTYAAFKALLPPNAGTKR</sequence>
<evidence type="ECO:0000313" key="2">
    <source>
        <dbReference type="EMBL" id="KUM27346.1"/>
    </source>
</evidence>
<keyword evidence="1" id="KW-0812">Transmembrane</keyword>
<organism evidence="2 3">
    <name type="scientific">Rhizobium loti</name>
    <name type="common">Mesorhizobium loti</name>
    <dbReference type="NCBI Taxonomy" id="381"/>
    <lineage>
        <taxon>Bacteria</taxon>
        <taxon>Pseudomonadati</taxon>
        <taxon>Pseudomonadota</taxon>
        <taxon>Alphaproteobacteria</taxon>
        <taxon>Hyphomicrobiales</taxon>
        <taxon>Phyllobacteriaceae</taxon>
        <taxon>Mesorhizobium</taxon>
    </lineage>
</organism>
<feature type="transmembrane region" description="Helical" evidence="1">
    <location>
        <begin position="7"/>
        <end position="24"/>
    </location>
</feature>
<accession>A0A101KUS1</accession>
<keyword evidence="1" id="KW-1133">Transmembrane helix</keyword>